<keyword evidence="2" id="KW-1185">Reference proteome</keyword>
<evidence type="ECO:0000313" key="2">
    <source>
        <dbReference type="Proteomes" id="UP000281431"/>
    </source>
</evidence>
<evidence type="ECO:0000313" key="1">
    <source>
        <dbReference type="EMBL" id="RQH01987.1"/>
    </source>
</evidence>
<accession>A0A3N6N2T5</accession>
<reference evidence="1 2" key="1">
    <citation type="submission" date="2018-10" db="EMBL/GenBank/DDBJ databases">
        <title>Natrarchaeobius chitinivorans gen. nov., sp. nov., and Natrarchaeobius haloalkaliphilus sp. nov., alkaliphilic, chitin-utilizing haloarchaea from hypersaline alkaline lakes.</title>
        <authorList>
            <person name="Sorokin D.Y."/>
            <person name="Elcheninov A.G."/>
            <person name="Kostrikina N.A."/>
            <person name="Bale N.J."/>
            <person name="Sinninghe Damste J.S."/>
            <person name="Khijniak T.V."/>
            <person name="Kublanov I.V."/>
            <person name="Toshchakov S.V."/>
        </authorList>
    </citation>
    <scope>NUCLEOTIDE SEQUENCE [LARGE SCALE GENOMIC DNA]</scope>
    <source>
        <strain evidence="1 2">AArcht7</strain>
    </source>
</reference>
<dbReference type="AlphaFoldDB" id="A0A3N6N2T5"/>
<protein>
    <submittedName>
        <fullName evidence="1">Uncharacterized protein</fullName>
    </submittedName>
</protein>
<comment type="caution">
    <text evidence="1">The sequence shown here is derived from an EMBL/GenBank/DDBJ whole genome shotgun (WGS) entry which is preliminary data.</text>
</comment>
<gene>
    <name evidence="1" type="ORF">EA472_06730</name>
</gene>
<sequence length="143" mass="15279">MPDVSACSIWPFAPAADFLDGGQVARAVLSLYGADNELRAIDHLRSRAAELERPSAASDVREARSAAVDAVESTRETSTHPILADYRLDLVISDVRTADRTLELHASTRPERVAVTATAEYALAAARARTLPAATDRLVAALP</sequence>
<organism evidence="1 2">
    <name type="scientific">Natrarchaeobius chitinivorans</name>
    <dbReference type="NCBI Taxonomy" id="1679083"/>
    <lineage>
        <taxon>Archaea</taxon>
        <taxon>Methanobacteriati</taxon>
        <taxon>Methanobacteriota</taxon>
        <taxon>Stenosarchaea group</taxon>
        <taxon>Halobacteria</taxon>
        <taxon>Halobacteriales</taxon>
        <taxon>Natrialbaceae</taxon>
        <taxon>Natrarchaeobius</taxon>
    </lineage>
</organism>
<dbReference type="EMBL" id="REFZ01000003">
    <property type="protein sequence ID" value="RQH01987.1"/>
    <property type="molecule type" value="Genomic_DNA"/>
</dbReference>
<name>A0A3N6N2T5_NATCH</name>
<dbReference type="Proteomes" id="UP000281431">
    <property type="component" value="Unassembled WGS sequence"/>
</dbReference>
<proteinExistence type="predicted"/>